<dbReference type="Proteomes" id="UP000019140">
    <property type="component" value="Unassembled WGS sequence"/>
</dbReference>
<name>W4LJH7_9BACT</name>
<comment type="caution">
    <text evidence="1">The sequence shown here is derived from an EMBL/GenBank/DDBJ whole genome shotgun (WGS) entry which is preliminary data.</text>
</comment>
<organism evidence="1 2">
    <name type="scientific">Candidatus Entotheonella gemina</name>
    <dbReference type="NCBI Taxonomy" id="1429439"/>
    <lineage>
        <taxon>Bacteria</taxon>
        <taxon>Pseudomonadati</taxon>
        <taxon>Nitrospinota/Tectimicrobiota group</taxon>
        <taxon>Candidatus Tectimicrobiota</taxon>
        <taxon>Candidatus Entotheonellia</taxon>
        <taxon>Candidatus Entotheonellales</taxon>
        <taxon>Candidatus Entotheonellaceae</taxon>
        <taxon>Candidatus Entotheonella</taxon>
    </lineage>
</organism>
<gene>
    <name evidence="1" type="ORF">ETSY2_43385</name>
</gene>
<dbReference type="EMBL" id="AZHX01001983">
    <property type="protein sequence ID" value="ETW98069.1"/>
    <property type="molecule type" value="Genomic_DNA"/>
</dbReference>
<evidence type="ECO:0000313" key="2">
    <source>
        <dbReference type="Proteomes" id="UP000019140"/>
    </source>
</evidence>
<dbReference type="AlphaFoldDB" id="W4LJH7"/>
<reference evidence="1 2" key="1">
    <citation type="journal article" date="2014" name="Nature">
        <title>An environmental bacterial taxon with a large and distinct metabolic repertoire.</title>
        <authorList>
            <person name="Wilson M.C."/>
            <person name="Mori T."/>
            <person name="Ruckert C."/>
            <person name="Uria A.R."/>
            <person name="Helf M.J."/>
            <person name="Takada K."/>
            <person name="Gernert C."/>
            <person name="Steffens U.A."/>
            <person name="Heycke N."/>
            <person name="Schmitt S."/>
            <person name="Rinke C."/>
            <person name="Helfrich E.J."/>
            <person name="Brachmann A.O."/>
            <person name="Gurgui C."/>
            <person name="Wakimoto T."/>
            <person name="Kracht M."/>
            <person name="Crusemann M."/>
            <person name="Hentschel U."/>
            <person name="Abe I."/>
            <person name="Matsunaga S."/>
            <person name="Kalinowski J."/>
            <person name="Takeyama H."/>
            <person name="Piel J."/>
        </authorList>
    </citation>
    <scope>NUCLEOTIDE SEQUENCE [LARGE SCALE GENOMIC DNA]</scope>
    <source>
        <strain evidence="2">TSY2</strain>
    </source>
</reference>
<evidence type="ECO:0000313" key="1">
    <source>
        <dbReference type="EMBL" id="ETW98069.1"/>
    </source>
</evidence>
<dbReference type="HOGENOM" id="CLU_1458774_0_0_7"/>
<accession>W4LJH7</accession>
<keyword evidence="2" id="KW-1185">Reference proteome</keyword>
<protein>
    <submittedName>
        <fullName evidence="1">Uncharacterized protein</fullName>
    </submittedName>
</protein>
<proteinExistence type="predicted"/>
<sequence length="185" mass="19865">MTKCYVVVEGDTDAAILSSVLADLLHSGEVEIKVGQGRSSAVSLARTMLVSRREALTALVLDADSTNRERIGEMEAELEGSLADVSRHGRFGVFLLVPSIEACLFQDVDGLEDFFGSGFSSEEVIQSRYDPKSVIEAKLAARGEPYQVPAIQAILNRVNLQQLRKAAGIQGLLLFVAKSVEAAPA</sequence>